<evidence type="ECO:0000313" key="2">
    <source>
        <dbReference type="Proteomes" id="UP000245263"/>
    </source>
</evidence>
<organism evidence="1 2">
    <name type="scientific">Leptospira kobayashii</name>
    <dbReference type="NCBI Taxonomy" id="1917830"/>
    <lineage>
        <taxon>Bacteria</taxon>
        <taxon>Pseudomonadati</taxon>
        <taxon>Spirochaetota</taxon>
        <taxon>Spirochaetia</taxon>
        <taxon>Leptospirales</taxon>
        <taxon>Leptospiraceae</taxon>
        <taxon>Leptospira</taxon>
    </lineage>
</organism>
<proteinExistence type="predicted"/>
<dbReference type="EMBL" id="AP025028">
    <property type="protein sequence ID" value="BDA77334.1"/>
    <property type="molecule type" value="Genomic_DNA"/>
</dbReference>
<dbReference type="Proteomes" id="UP000245263">
    <property type="component" value="Chromosome 1"/>
</dbReference>
<sequence length="63" mass="7245">MNECIQKDLELAKQLISDPDYLRDVVVRLDNSASSSNSNTWKEEVKYSIANYKLTDFLDESSN</sequence>
<name>A0ABN6KAS5_9LEPT</name>
<protein>
    <submittedName>
        <fullName evidence="1">Uncharacterized protein</fullName>
    </submittedName>
</protein>
<accession>A0ABN6KAS5</accession>
<reference evidence="1 2" key="1">
    <citation type="submission" date="2021-08" db="EMBL/GenBank/DDBJ databases">
        <title>Complete genome sequence of Leptospira kobayashii strain E30.</title>
        <authorList>
            <person name="Nakao R."/>
            <person name="Nakamura S."/>
            <person name="Masuzawa T."/>
            <person name="Koizumi N."/>
        </authorList>
    </citation>
    <scope>NUCLEOTIDE SEQUENCE [LARGE SCALE GENOMIC DNA]</scope>
    <source>
        <strain evidence="1 2">E30</strain>
    </source>
</reference>
<evidence type="ECO:0000313" key="1">
    <source>
        <dbReference type="EMBL" id="BDA77334.1"/>
    </source>
</evidence>
<keyword evidence="2" id="KW-1185">Reference proteome</keyword>
<gene>
    <name evidence="1" type="ORF">LPTSP3_g02640</name>
</gene>